<comment type="caution">
    <text evidence="2">The sequence shown here is derived from an EMBL/GenBank/DDBJ whole genome shotgun (WGS) entry which is preliminary data.</text>
</comment>
<feature type="region of interest" description="Disordered" evidence="1">
    <location>
        <begin position="69"/>
        <end position="133"/>
    </location>
</feature>
<sequence length="147" mass="14562">MTTGVTAALVSCGTVVVQNSLAGSAFGLQFRPAQQKSKGSSQPATAAAAAAGSLALEANLAEAALVTSKACSPPKTRGVTRSLAPAVSIAARKSKRRRGRPNGGSGDGGKGGPLLAQSHTGSGVRSGSSSPQPAMQIWAVSLRISQH</sequence>
<keyword evidence="3" id="KW-1185">Reference proteome</keyword>
<dbReference type="AlphaFoldDB" id="A0AAW1SVD4"/>
<feature type="compositionally biased region" description="Polar residues" evidence="1">
    <location>
        <begin position="117"/>
        <end position="133"/>
    </location>
</feature>
<dbReference type="EMBL" id="JALJOV010000789">
    <property type="protein sequence ID" value="KAK9861244.1"/>
    <property type="molecule type" value="Genomic_DNA"/>
</dbReference>
<proteinExistence type="predicted"/>
<protein>
    <submittedName>
        <fullName evidence="2">Uncharacterized protein</fullName>
    </submittedName>
</protein>
<evidence type="ECO:0000313" key="3">
    <source>
        <dbReference type="Proteomes" id="UP001485043"/>
    </source>
</evidence>
<name>A0AAW1SVD4_9CHLO</name>
<organism evidence="2 3">
    <name type="scientific">Apatococcus fuscideae</name>
    <dbReference type="NCBI Taxonomy" id="2026836"/>
    <lineage>
        <taxon>Eukaryota</taxon>
        <taxon>Viridiplantae</taxon>
        <taxon>Chlorophyta</taxon>
        <taxon>core chlorophytes</taxon>
        <taxon>Trebouxiophyceae</taxon>
        <taxon>Chlorellales</taxon>
        <taxon>Chlorellaceae</taxon>
        <taxon>Apatococcus</taxon>
    </lineage>
</organism>
<evidence type="ECO:0000313" key="2">
    <source>
        <dbReference type="EMBL" id="KAK9861244.1"/>
    </source>
</evidence>
<reference evidence="2 3" key="1">
    <citation type="journal article" date="2024" name="Nat. Commun.">
        <title>Phylogenomics reveals the evolutionary origins of lichenization in chlorophyte algae.</title>
        <authorList>
            <person name="Puginier C."/>
            <person name="Libourel C."/>
            <person name="Otte J."/>
            <person name="Skaloud P."/>
            <person name="Haon M."/>
            <person name="Grisel S."/>
            <person name="Petersen M."/>
            <person name="Berrin J.G."/>
            <person name="Delaux P.M."/>
            <person name="Dal Grande F."/>
            <person name="Keller J."/>
        </authorList>
    </citation>
    <scope>NUCLEOTIDE SEQUENCE [LARGE SCALE GENOMIC DNA]</scope>
    <source>
        <strain evidence="2 3">SAG 2523</strain>
    </source>
</reference>
<accession>A0AAW1SVD4</accession>
<feature type="compositionally biased region" description="Gly residues" evidence="1">
    <location>
        <begin position="101"/>
        <end position="112"/>
    </location>
</feature>
<gene>
    <name evidence="2" type="ORF">WJX84_005248</name>
</gene>
<dbReference type="Proteomes" id="UP001485043">
    <property type="component" value="Unassembled WGS sequence"/>
</dbReference>
<evidence type="ECO:0000256" key="1">
    <source>
        <dbReference type="SAM" id="MobiDB-lite"/>
    </source>
</evidence>